<accession>A0A0A9H0M1</accession>
<reference evidence="1" key="1">
    <citation type="submission" date="2014-09" db="EMBL/GenBank/DDBJ databases">
        <authorList>
            <person name="Magalhaes I.L.F."/>
            <person name="Oliveira U."/>
            <person name="Santos F.R."/>
            <person name="Vidigal T.H.D.A."/>
            <person name="Brescovit A.D."/>
            <person name="Santos A.J."/>
        </authorList>
    </citation>
    <scope>NUCLEOTIDE SEQUENCE</scope>
    <source>
        <tissue evidence="1">Shoot tissue taken approximately 20 cm above the soil surface</tissue>
    </source>
</reference>
<proteinExistence type="predicted"/>
<organism evidence="1">
    <name type="scientific">Arundo donax</name>
    <name type="common">Giant reed</name>
    <name type="synonym">Donax arundinaceus</name>
    <dbReference type="NCBI Taxonomy" id="35708"/>
    <lineage>
        <taxon>Eukaryota</taxon>
        <taxon>Viridiplantae</taxon>
        <taxon>Streptophyta</taxon>
        <taxon>Embryophyta</taxon>
        <taxon>Tracheophyta</taxon>
        <taxon>Spermatophyta</taxon>
        <taxon>Magnoliopsida</taxon>
        <taxon>Liliopsida</taxon>
        <taxon>Poales</taxon>
        <taxon>Poaceae</taxon>
        <taxon>PACMAD clade</taxon>
        <taxon>Arundinoideae</taxon>
        <taxon>Arundineae</taxon>
        <taxon>Arundo</taxon>
    </lineage>
</organism>
<name>A0A0A9H0M1_ARUDO</name>
<evidence type="ECO:0000313" key="1">
    <source>
        <dbReference type="EMBL" id="JAE30770.1"/>
    </source>
</evidence>
<dbReference type="AlphaFoldDB" id="A0A0A9H0M1"/>
<reference evidence="1" key="2">
    <citation type="journal article" date="2015" name="Data Brief">
        <title>Shoot transcriptome of the giant reed, Arundo donax.</title>
        <authorList>
            <person name="Barrero R.A."/>
            <person name="Guerrero F.D."/>
            <person name="Moolhuijzen P."/>
            <person name="Goolsby J.A."/>
            <person name="Tidwell J."/>
            <person name="Bellgard S.E."/>
            <person name="Bellgard M.I."/>
        </authorList>
    </citation>
    <scope>NUCLEOTIDE SEQUENCE</scope>
    <source>
        <tissue evidence="1">Shoot tissue taken approximately 20 cm above the soil surface</tissue>
    </source>
</reference>
<protein>
    <submittedName>
        <fullName evidence="1">Uncharacterized protein</fullName>
    </submittedName>
</protein>
<sequence length="43" mass="5303">MTIYQYQQVHPKNEKFESQLSITFHHRICIVNRFANNQTHWLT</sequence>
<dbReference type="EMBL" id="GBRH01167126">
    <property type="protein sequence ID" value="JAE30770.1"/>
    <property type="molecule type" value="Transcribed_RNA"/>
</dbReference>